<evidence type="ECO:0000313" key="1">
    <source>
        <dbReference type="EMBL" id="KAJ2983826.1"/>
    </source>
</evidence>
<comment type="caution">
    <text evidence="1">The sequence shown here is derived from an EMBL/GenBank/DDBJ whole genome shotgun (WGS) entry which is preliminary data.</text>
</comment>
<accession>A0ACC1NZ34</accession>
<sequence length="457" mass="49981">MVEHAPDGRAGLHSTEIISSDKVNVMQVEFPNSDQLEDVKVKVDYAGAAKKTDPAEIALVRKLDRRILPMLCAMYFLNYLDRTTIASARLNNLEKDLNLHGTQYNTCISILFVGYILMQLPSNMLMASSRVRPSIYIGICMALWGIVSGLTAITQNYTGLLVTRFFLGIVEAPSVATFSTIDGAHGIEGWRWLFIIEGVVTVVVALISIPILPDHPLTTSWLTEEERQLAHARISRDTVEESINTGSWASLKSAFGDPRLYLLALMQNLHLSANGFTNFFPTVVGALNFNRNITLVLTCPPFLAAAIVGPLYGISSGRFNERTWHITAGMALAMVGFITAATTLNLAARYIACFCFSIGVYAVNACILGWASATLGQTMAKKAISLSFINMVANASYICTPYLFPKSDGPSYTLGMSVEAGFAGGTVLCAWILRLWLMASNRKLRLQSPESNLAYAY</sequence>
<keyword evidence="2" id="KW-1185">Reference proteome</keyword>
<proteinExistence type="predicted"/>
<organism evidence="1 2">
    <name type="scientific">Zarea fungicola</name>
    <dbReference type="NCBI Taxonomy" id="93591"/>
    <lineage>
        <taxon>Eukaryota</taxon>
        <taxon>Fungi</taxon>
        <taxon>Dikarya</taxon>
        <taxon>Ascomycota</taxon>
        <taxon>Pezizomycotina</taxon>
        <taxon>Sordariomycetes</taxon>
        <taxon>Hypocreomycetidae</taxon>
        <taxon>Hypocreales</taxon>
        <taxon>Cordycipitaceae</taxon>
        <taxon>Zarea</taxon>
    </lineage>
</organism>
<dbReference type="Proteomes" id="UP001143910">
    <property type="component" value="Unassembled WGS sequence"/>
</dbReference>
<protein>
    <submittedName>
        <fullName evidence="1">Uncharacterized protein</fullName>
    </submittedName>
</protein>
<gene>
    <name evidence="1" type="ORF">NQ176_g421</name>
</gene>
<dbReference type="EMBL" id="JANJQO010000015">
    <property type="protein sequence ID" value="KAJ2983826.1"/>
    <property type="molecule type" value="Genomic_DNA"/>
</dbReference>
<name>A0ACC1NZ34_9HYPO</name>
<reference evidence="1" key="1">
    <citation type="submission" date="2022-08" db="EMBL/GenBank/DDBJ databases">
        <title>Genome Sequence of Lecanicillium fungicola.</title>
        <authorList>
            <person name="Buettner E."/>
        </authorList>
    </citation>
    <scope>NUCLEOTIDE SEQUENCE</scope>
    <source>
        <strain evidence="1">Babe33</strain>
    </source>
</reference>
<evidence type="ECO:0000313" key="2">
    <source>
        <dbReference type="Proteomes" id="UP001143910"/>
    </source>
</evidence>